<reference evidence="9" key="1">
    <citation type="journal article" date="2010" name="Stand. Genomic Sci.">
        <title>Complete genome sequence of 'Thermobaculum terrenum' type strain (YNP1).</title>
        <authorList>
            <person name="Kiss H."/>
            <person name="Cleland D."/>
            <person name="Lapidus A."/>
            <person name="Lucas S."/>
            <person name="Glavina Del Rio T."/>
            <person name="Nolan M."/>
            <person name="Tice H."/>
            <person name="Han C."/>
            <person name="Goodwin L."/>
            <person name="Pitluck S."/>
            <person name="Liolios K."/>
            <person name="Ivanova N."/>
            <person name="Mavromatis K."/>
            <person name="Ovchinnikova G."/>
            <person name="Pati A."/>
            <person name="Chen A."/>
            <person name="Palaniappan K."/>
            <person name="Land M."/>
            <person name="Hauser L."/>
            <person name="Chang Y."/>
            <person name="Jeffries C."/>
            <person name="Lu M."/>
            <person name="Brettin T."/>
            <person name="Detter J."/>
            <person name="Goker M."/>
            <person name="Tindall B."/>
            <person name="Beck B."/>
            <person name="McDermott T."/>
            <person name="Woyke T."/>
            <person name="Bristow J."/>
            <person name="Eisen J."/>
            <person name="Markowitz V."/>
            <person name="Hugenholtz P."/>
            <person name="Kyrpides N."/>
            <person name="Klenk H."/>
            <person name="Cheng J."/>
        </authorList>
    </citation>
    <scope>NUCLEOTIDE SEQUENCE [LARGE SCALE GENOMIC DNA]</scope>
    <source>
        <strain evidence="9">ATCC BAA-798 / YNP1</strain>
    </source>
</reference>
<dbReference type="EC" id="2.7.13.3" evidence="2"/>
<evidence type="ECO:0000259" key="7">
    <source>
        <dbReference type="PROSITE" id="PS50109"/>
    </source>
</evidence>
<dbReference type="InterPro" id="IPR005467">
    <property type="entry name" value="His_kinase_dom"/>
</dbReference>
<proteinExistence type="predicted"/>
<dbReference type="InterPro" id="IPR003594">
    <property type="entry name" value="HATPase_dom"/>
</dbReference>
<dbReference type="PROSITE" id="PS50109">
    <property type="entry name" value="HIS_KIN"/>
    <property type="match status" value="1"/>
</dbReference>
<dbReference type="InterPro" id="IPR036097">
    <property type="entry name" value="HisK_dim/P_sf"/>
</dbReference>
<comment type="catalytic activity">
    <reaction evidence="1">
        <text>ATP + protein L-histidine = ADP + protein N-phospho-L-histidine.</text>
        <dbReference type="EC" id="2.7.13.3"/>
    </reaction>
</comment>
<gene>
    <name evidence="8" type="ordered locus">Tter_0290</name>
</gene>
<evidence type="ECO:0000256" key="2">
    <source>
        <dbReference type="ARBA" id="ARBA00012438"/>
    </source>
</evidence>
<evidence type="ECO:0000256" key="1">
    <source>
        <dbReference type="ARBA" id="ARBA00000085"/>
    </source>
</evidence>
<dbReference type="OrthoDB" id="9813151at2"/>
<keyword evidence="5 8" id="KW-0418">Kinase</keyword>
<dbReference type="InterPro" id="IPR036890">
    <property type="entry name" value="HATPase_C_sf"/>
</dbReference>
<sequence>MKTSEKLWIYSLVEAMPVALLVFDRDANLLAASPKARAMLLPISKGDNHNGSLENPALPASIRESLYRVLKGYSRSESGHATIANTRIEFTVADIGDVVSVAFSDPSPGYDENIDYLSIAAHELKTPLTAIKGGTQLLERTLLRNGDLSDRESKLLGMIISQVNRLSYMVDSLLDTSRLASGRIKLTKSDHDLRMIVQEAVEEVRSSIPGRNIDIKMPSHELRANIDPVRLSQVIENILRNAVENSDPDKAVLVEAYEDMDDIYLTVTDYGKGIQPKDSPHIFEKFYRGAECSGGLGLGLYISSELVKLHGGRIWFESEPGYGTTFYIAIPAR</sequence>
<dbReference type="AlphaFoldDB" id="D1CE56"/>
<dbReference type="SUPFAM" id="SSF47384">
    <property type="entry name" value="Homodimeric domain of signal transducing histidine kinase"/>
    <property type="match status" value="1"/>
</dbReference>
<dbReference type="SMART" id="SM00387">
    <property type="entry name" value="HATPase_c"/>
    <property type="match status" value="1"/>
</dbReference>
<evidence type="ECO:0000256" key="3">
    <source>
        <dbReference type="ARBA" id="ARBA00022553"/>
    </source>
</evidence>
<dbReference type="InterPro" id="IPR004358">
    <property type="entry name" value="Sig_transdc_His_kin-like_C"/>
</dbReference>
<dbReference type="Gene3D" id="3.30.565.10">
    <property type="entry name" value="Histidine kinase-like ATPase, C-terminal domain"/>
    <property type="match status" value="1"/>
</dbReference>
<dbReference type="FunFam" id="3.30.565.10:FF:000006">
    <property type="entry name" value="Sensor histidine kinase WalK"/>
    <property type="match status" value="1"/>
</dbReference>
<dbReference type="InterPro" id="IPR003661">
    <property type="entry name" value="HisK_dim/P_dom"/>
</dbReference>
<dbReference type="STRING" id="525904.Tter_0290"/>
<evidence type="ECO:0000256" key="5">
    <source>
        <dbReference type="ARBA" id="ARBA00022777"/>
    </source>
</evidence>
<dbReference type="EMBL" id="CP001825">
    <property type="protein sequence ID" value="ACZ41212.1"/>
    <property type="molecule type" value="Genomic_DNA"/>
</dbReference>
<dbReference type="PANTHER" id="PTHR43547">
    <property type="entry name" value="TWO-COMPONENT HISTIDINE KINASE"/>
    <property type="match status" value="1"/>
</dbReference>
<feature type="domain" description="Histidine kinase" evidence="7">
    <location>
        <begin position="119"/>
        <end position="333"/>
    </location>
</feature>
<dbReference type="PRINTS" id="PR00344">
    <property type="entry name" value="BCTRLSENSOR"/>
</dbReference>
<dbReference type="GO" id="GO:0000155">
    <property type="term" value="F:phosphorelay sensor kinase activity"/>
    <property type="evidence" value="ECO:0007669"/>
    <property type="project" value="InterPro"/>
</dbReference>
<dbReference type="CDD" id="cd00075">
    <property type="entry name" value="HATPase"/>
    <property type="match status" value="1"/>
</dbReference>
<accession>D1CE56</accession>
<dbReference type="PANTHER" id="PTHR43547:SF2">
    <property type="entry name" value="HYBRID SIGNAL TRANSDUCTION HISTIDINE KINASE C"/>
    <property type="match status" value="1"/>
</dbReference>
<dbReference type="Pfam" id="PF00512">
    <property type="entry name" value="HisKA"/>
    <property type="match status" value="1"/>
</dbReference>
<evidence type="ECO:0000256" key="6">
    <source>
        <dbReference type="ARBA" id="ARBA00023012"/>
    </source>
</evidence>
<dbReference type="RefSeq" id="WP_012874247.1">
    <property type="nucleotide sequence ID" value="NC_013525.1"/>
</dbReference>
<keyword evidence="6" id="KW-0902">Two-component regulatory system</keyword>
<dbReference type="eggNOG" id="COG2205">
    <property type="taxonomic scope" value="Bacteria"/>
</dbReference>
<dbReference type="Proteomes" id="UP000000323">
    <property type="component" value="Chromosome 1"/>
</dbReference>
<dbReference type="SMART" id="SM00388">
    <property type="entry name" value="HisKA"/>
    <property type="match status" value="1"/>
</dbReference>
<evidence type="ECO:0000256" key="4">
    <source>
        <dbReference type="ARBA" id="ARBA00022679"/>
    </source>
</evidence>
<dbReference type="CDD" id="cd00082">
    <property type="entry name" value="HisKA"/>
    <property type="match status" value="1"/>
</dbReference>
<dbReference type="Pfam" id="PF02518">
    <property type="entry name" value="HATPase_c"/>
    <property type="match status" value="1"/>
</dbReference>
<evidence type="ECO:0000313" key="8">
    <source>
        <dbReference type="EMBL" id="ACZ41212.1"/>
    </source>
</evidence>
<protein>
    <recommendedName>
        <fullName evidence="2">histidine kinase</fullName>
        <ecNumber evidence="2">2.7.13.3</ecNumber>
    </recommendedName>
</protein>
<evidence type="ECO:0000313" key="9">
    <source>
        <dbReference type="Proteomes" id="UP000000323"/>
    </source>
</evidence>
<keyword evidence="9" id="KW-1185">Reference proteome</keyword>
<dbReference type="SUPFAM" id="SSF55874">
    <property type="entry name" value="ATPase domain of HSP90 chaperone/DNA topoisomerase II/histidine kinase"/>
    <property type="match status" value="1"/>
</dbReference>
<dbReference type="HOGENOM" id="CLU_000445_89_2_0"/>
<organism evidence="8 9">
    <name type="scientific">Thermobaculum terrenum (strain ATCC BAA-798 / CCMEE 7001 / YNP1)</name>
    <dbReference type="NCBI Taxonomy" id="525904"/>
    <lineage>
        <taxon>Bacteria</taxon>
        <taxon>Bacillati</taxon>
        <taxon>Chloroflexota</taxon>
        <taxon>Chloroflexia</taxon>
        <taxon>Candidatus Thermobaculales</taxon>
        <taxon>Candidatus Thermobaculaceae</taxon>
        <taxon>Thermobaculum</taxon>
    </lineage>
</organism>
<keyword evidence="4" id="KW-0808">Transferase</keyword>
<keyword evidence="3" id="KW-0597">Phosphoprotein</keyword>
<name>D1CE56_THET1</name>
<dbReference type="KEGG" id="ttr:Tter_0290"/>
<dbReference type="Gene3D" id="1.10.287.130">
    <property type="match status" value="1"/>
</dbReference>